<dbReference type="SUPFAM" id="SSF48452">
    <property type="entry name" value="TPR-like"/>
    <property type="match status" value="1"/>
</dbReference>
<dbReference type="InterPro" id="IPR011990">
    <property type="entry name" value="TPR-like_helical_dom_sf"/>
</dbReference>
<feature type="non-terminal residue" evidence="1">
    <location>
        <position position="1"/>
    </location>
</feature>
<dbReference type="InterPro" id="IPR019734">
    <property type="entry name" value="TPR_rpt"/>
</dbReference>
<dbReference type="AlphaFoldDB" id="A0A0F8WBP9"/>
<gene>
    <name evidence="1" type="ORF">LCGC14_3089000</name>
</gene>
<evidence type="ECO:0000313" key="1">
    <source>
        <dbReference type="EMBL" id="KKK54013.1"/>
    </source>
</evidence>
<proteinExistence type="predicted"/>
<dbReference type="EMBL" id="LAZR01066216">
    <property type="protein sequence ID" value="KKK54013.1"/>
    <property type="molecule type" value="Genomic_DNA"/>
</dbReference>
<dbReference type="Gene3D" id="1.25.40.10">
    <property type="entry name" value="Tetratricopeptide repeat domain"/>
    <property type="match status" value="1"/>
</dbReference>
<accession>A0A0F8WBP9</accession>
<reference evidence="1" key="1">
    <citation type="journal article" date="2015" name="Nature">
        <title>Complex archaea that bridge the gap between prokaryotes and eukaryotes.</title>
        <authorList>
            <person name="Spang A."/>
            <person name="Saw J.H."/>
            <person name="Jorgensen S.L."/>
            <person name="Zaremba-Niedzwiedzka K."/>
            <person name="Martijn J."/>
            <person name="Lind A.E."/>
            <person name="van Eijk R."/>
            <person name="Schleper C."/>
            <person name="Guy L."/>
            <person name="Ettema T.J."/>
        </authorList>
    </citation>
    <scope>NUCLEOTIDE SEQUENCE</scope>
</reference>
<protein>
    <submittedName>
        <fullName evidence="1">Uncharacterized protein</fullName>
    </submittedName>
</protein>
<name>A0A0F8WBP9_9ZZZZ</name>
<comment type="caution">
    <text evidence="1">The sequence shown here is derived from an EMBL/GenBank/DDBJ whole genome shotgun (WGS) entry which is preliminary data.</text>
</comment>
<organism evidence="1">
    <name type="scientific">marine sediment metagenome</name>
    <dbReference type="NCBI Taxonomy" id="412755"/>
    <lineage>
        <taxon>unclassified sequences</taxon>
        <taxon>metagenomes</taxon>
        <taxon>ecological metagenomes</taxon>
    </lineage>
</organism>
<dbReference type="Pfam" id="PF13181">
    <property type="entry name" value="TPR_8"/>
    <property type="match status" value="1"/>
</dbReference>
<sequence>RAMRLSPGNINLVDTYAWALAKSRRFDRALLEMRKVISKGEPKTDRLYHMGYLLENTGDFEGAKEYYRRGFESIRNDKDHPLYEVQKKALARIDKKLSKE</sequence>